<accession>A0A944GVV7</accession>
<feature type="transmembrane region" description="Helical" evidence="1">
    <location>
        <begin position="83"/>
        <end position="101"/>
    </location>
</feature>
<reference evidence="2 3" key="1">
    <citation type="journal article" date="2021" name="Microorganisms">
        <title>Bacterial Dimethylsulfoniopropionate Biosynthesis in the East China Sea.</title>
        <authorList>
            <person name="Liu J."/>
            <person name="Zhang Y."/>
            <person name="Liu J."/>
            <person name="Zhong H."/>
            <person name="Williams B.T."/>
            <person name="Zheng Y."/>
            <person name="Curson A.R.J."/>
            <person name="Sun C."/>
            <person name="Sun H."/>
            <person name="Song D."/>
            <person name="Wagner Mackenzie B."/>
            <person name="Bermejo Martinez A."/>
            <person name="Todd J.D."/>
            <person name="Zhang X.H."/>
        </authorList>
    </citation>
    <scope>NUCLEOTIDE SEQUENCE [LARGE SCALE GENOMIC DNA]</scope>
    <source>
        <strain evidence="2 3">ESS08</strain>
    </source>
</reference>
<dbReference type="EMBL" id="QTKX01000001">
    <property type="protein sequence ID" value="MBS8264007.1"/>
    <property type="molecule type" value="Genomic_DNA"/>
</dbReference>
<dbReference type="Proteomes" id="UP000761411">
    <property type="component" value="Unassembled WGS sequence"/>
</dbReference>
<keyword evidence="3" id="KW-1185">Reference proteome</keyword>
<dbReference type="AlphaFoldDB" id="A0A944GVV7"/>
<sequence>MKKAWLAGLLSGMALGLFLGVIEYVFNIKVYTLLVNVDYVPVLKEFALPGIVEFGLHLIISVALAAGVEFYATKREIELESKFRLIFMISLIIGLALYPTTVLSNRTPPISSLYSFVFWMLGHGLYGLILGLLLTPAKKRGSLPRKYFYVLSTLILAITFLARWDDNREKNLTEVLDSKQIERVLFTQRSLENDMGQYNRKLSDKDAIEELISFLSQYKVIKVGDRNFHSEYPEEQFQFLLKYKDNRITMPALIERNVLLNDMYQYKITNGPFDYEWMEDFLKRKGEEL</sequence>
<evidence type="ECO:0000313" key="3">
    <source>
        <dbReference type="Proteomes" id="UP000761411"/>
    </source>
</evidence>
<dbReference type="RefSeq" id="WP_213367527.1">
    <property type="nucleotide sequence ID" value="NZ_QTKX01000001.1"/>
</dbReference>
<name>A0A944GVV7_9BACI</name>
<evidence type="ECO:0000313" key="2">
    <source>
        <dbReference type="EMBL" id="MBS8264007.1"/>
    </source>
</evidence>
<evidence type="ECO:0000256" key="1">
    <source>
        <dbReference type="SAM" id="Phobius"/>
    </source>
</evidence>
<keyword evidence="1" id="KW-1133">Transmembrane helix</keyword>
<organism evidence="2 3">
    <name type="scientific">Mesobacillus boroniphilus</name>
    <dbReference type="NCBI Taxonomy" id="308892"/>
    <lineage>
        <taxon>Bacteria</taxon>
        <taxon>Bacillati</taxon>
        <taxon>Bacillota</taxon>
        <taxon>Bacilli</taxon>
        <taxon>Bacillales</taxon>
        <taxon>Bacillaceae</taxon>
        <taxon>Mesobacillus</taxon>
    </lineage>
</organism>
<comment type="caution">
    <text evidence="2">The sequence shown here is derived from an EMBL/GenBank/DDBJ whole genome shotgun (WGS) entry which is preliminary data.</text>
</comment>
<feature type="transmembrane region" description="Helical" evidence="1">
    <location>
        <begin position="46"/>
        <end position="71"/>
    </location>
</feature>
<feature type="transmembrane region" description="Helical" evidence="1">
    <location>
        <begin position="113"/>
        <end position="135"/>
    </location>
</feature>
<feature type="transmembrane region" description="Helical" evidence="1">
    <location>
        <begin position="7"/>
        <end position="26"/>
    </location>
</feature>
<keyword evidence="1" id="KW-0472">Membrane</keyword>
<protein>
    <submittedName>
        <fullName evidence="2">Uncharacterized protein</fullName>
    </submittedName>
</protein>
<keyword evidence="1" id="KW-0812">Transmembrane</keyword>
<gene>
    <name evidence="2" type="ORF">DYI25_06115</name>
</gene>
<proteinExistence type="predicted"/>
<feature type="transmembrane region" description="Helical" evidence="1">
    <location>
        <begin position="147"/>
        <end position="164"/>
    </location>
</feature>